<reference evidence="12" key="1">
    <citation type="submission" date="2025-08" db="UniProtKB">
        <authorList>
            <consortium name="Ensembl"/>
        </authorList>
    </citation>
    <scope>IDENTIFICATION</scope>
</reference>
<dbReference type="SUPFAM" id="SSF49599">
    <property type="entry name" value="TRAF domain-like"/>
    <property type="match status" value="4"/>
</dbReference>
<dbReference type="AlphaFoldDB" id="A0A3B3STB8"/>
<evidence type="ECO:0000256" key="3">
    <source>
        <dbReference type="ARBA" id="ARBA00022723"/>
    </source>
</evidence>
<dbReference type="STRING" id="1676925.ENSPKIP00000033553"/>
<feature type="zinc finger region" description="TRAF-type" evidence="8">
    <location>
        <begin position="176"/>
        <end position="228"/>
    </location>
</feature>
<dbReference type="Pfam" id="PF21355">
    <property type="entry name" value="TRAF-mep_MATH"/>
    <property type="match status" value="1"/>
</dbReference>
<dbReference type="InterPro" id="IPR001293">
    <property type="entry name" value="Znf_TRAF"/>
</dbReference>
<proteinExistence type="inferred from homology"/>
<dbReference type="InterPro" id="IPR012227">
    <property type="entry name" value="TNF_rcpt-assoc_TRAF_met"/>
</dbReference>
<keyword evidence="13" id="KW-1185">Reference proteome</keyword>
<dbReference type="PIRSF" id="PIRSF015614">
    <property type="entry name" value="TRAF"/>
    <property type="match status" value="1"/>
</dbReference>
<keyword evidence="6 7" id="KW-0862">Zinc</keyword>
<dbReference type="GO" id="GO:0005164">
    <property type="term" value="F:tumor necrosis factor receptor binding"/>
    <property type="evidence" value="ECO:0007669"/>
    <property type="project" value="UniProtKB-UniRule"/>
</dbReference>
<dbReference type="GeneTree" id="ENSGT00940000158628"/>
<evidence type="ECO:0000256" key="9">
    <source>
        <dbReference type="SAM" id="MobiDB-lite"/>
    </source>
</evidence>
<keyword evidence="4" id="KW-0677">Repeat</keyword>
<feature type="zinc finger region" description="TRAF-type" evidence="8">
    <location>
        <begin position="230"/>
        <end position="286"/>
    </location>
</feature>
<evidence type="ECO:0000256" key="6">
    <source>
        <dbReference type="ARBA" id="ARBA00022833"/>
    </source>
</evidence>
<feature type="domain" description="TRAF-type" evidence="11">
    <location>
        <begin position="176"/>
        <end position="228"/>
    </location>
</feature>
<dbReference type="FunFam" id="2.60.210.10:FF:000007">
    <property type="entry name" value="TNF receptor-associated factor"/>
    <property type="match status" value="1"/>
</dbReference>
<keyword evidence="2 7" id="KW-0963">Cytoplasm</keyword>
<feature type="region of interest" description="Disordered" evidence="9">
    <location>
        <begin position="18"/>
        <end position="44"/>
    </location>
</feature>
<protein>
    <recommendedName>
        <fullName evidence="7">TNF receptor-associated factor</fullName>
    </recommendedName>
</protein>
<dbReference type="GO" id="GO:0008270">
    <property type="term" value="F:zinc ion binding"/>
    <property type="evidence" value="ECO:0007669"/>
    <property type="project" value="UniProtKB-UniRule"/>
</dbReference>
<name>A0A3B3STB8_9TELE</name>
<evidence type="ECO:0000313" key="13">
    <source>
        <dbReference type="Proteomes" id="UP000261540"/>
    </source>
</evidence>
<organism evidence="12 13">
    <name type="scientific">Paramormyrops kingsleyae</name>
    <dbReference type="NCBI Taxonomy" id="1676925"/>
    <lineage>
        <taxon>Eukaryota</taxon>
        <taxon>Metazoa</taxon>
        <taxon>Chordata</taxon>
        <taxon>Craniata</taxon>
        <taxon>Vertebrata</taxon>
        <taxon>Euteleostomi</taxon>
        <taxon>Actinopterygii</taxon>
        <taxon>Neopterygii</taxon>
        <taxon>Teleostei</taxon>
        <taxon>Osteoglossocephala</taxon>
        <taxon>Osteoglossomorpha</taxon>
        <taxon>Osteoglossiformes</taxon>
        <taxon>Mormyridae</taxon>
        <taxon>Paramormyrops</taxon>
    </lineage>
</organism>
<dbReference type="InterPro" id="IPR049342">
    <property type="entry name" value="TRAF1-6_MATH_dom"/>
</dbReference>
<dbReference type="Gene3D" id="2.60.210.10">
    <property type="entry name" value="Apoptosis, Tumor Necrosis Factor Receptor Associated Protein 2, Chain A"/>
    <property type="match status" value="1"/>
</dbReference>
<accession>A0A3B3STB8</accession>
<dbReference type="GO" id="GO:0009898">
    <property type="term" value="C:cytoplasmic side of plasma membrane"/>
    <property type="evidence" value="ECO:0007669"/>
    <property type="project" value="TreeGrafter"/>
</dbReference>
<dbReference type="PROSITE" id="PS50145">
    <property type="entry name" value="ZF_TRAF"/>
    <property type="match status" value="3"/>
</dbReference>
<keyword evidence="5 8" id="KW-0863">Zinc-finger</keyword>
<evidence type="ECO:0000259" key="11">
    <source>
        <dbReference type="PROSITE" id="PS50145"/>
    </source>
</evidence>
<dbReference type="Pfam" id="PF02176">
    <property type="entry name" value="zf-TRAF"/>
    <property type="match status" value="2"/>
</dbReference>
<dbReference type="GO" id="GO:0042981">
    <property type="term" value="P:regulation of apoptotic process"/>
    <property type="evidence" value="ECO:0007669"/>
    <property type="project" value="InterPro"/>
</dbReference>
<feature type="domain" description="TRAF-type" evidence="11">
    <location>
        <begin position="122"/>
        <end position="174"/>
    </location>
</feature>
<dbReference type="InterPro" id="IPR013083">
    <property type="entry name" value="Znf_RING/FYVE/PHD"/>
</dbReference>
<dbReference type="Gene3D" id="3.30.40.10">
    <property type="entry name" value="Zinc/RING finger domain, C3HC4 (zinc finger)"/>
    <property type="match status" value="3"/>
</dbReference>
<dbReference type="InterPro" id="IPR008974">
    <property type="entry name" value="TRAF-like"/>
</dbReference>
<dbReference type="PANTHER" id="PTHR10131:SF94">
    <property type="entry name" value="TNF RECEPTOR-ASSOCIATED FACTOR 4"/>
    <property type="match status" value="1"/>
</dbReference>
<dbReference type="FunFam" id="3.30.40.10:FF:000121">
    <property type="entry name" value="TNF receptor-associated factor"/>
    <property type="match status" value="1"/>
</dbReference>
<comment type="subcellular location">
    <subcellularLocation>
        <location evidence="1 7">Cytoplasm</location>
    </subcellularLocation>
</comment>
<evidence type="ECO:0000256" key="4">
    <source>
        <dbReference type="ARBA" id="ARBA00022737"/>
    </source>
</evidence>
<evidence type="ECO:0000256" key="7">
    <source>
        <dbReference type="PIRNR" id="PIRNR015614"/>
    </source>
</evidence>
<evidence type="ECO:0000256" key="1">
    <source>
        <dbReference type="ARBA" id="ARBA00004496"/>
    </source>
</evidence>
<dbReference type="GO" id="GO:0043122">
    <property type="term" value="P:regulation of canonical NF-kappaB signal transduction"/>
    <property type="evidence" value="ECO:0007669"/>
    <property type="project" value="TreeGrafter"/>
</dbReference>
<evidence type="ECO:0000256" key="8">
    <source>
        <dbReference type="PROSITE-ProRule" id="PRU00207"/>
    </source>
</evidence>
<dbReference type="InterPro" id="IPR002083">
    <property type="entry name" value="MATH/TRAF_dom"/>
</dbReference>
<evidence type="ECO:0000259" key="10">
    <source>
        <dbReference type="PROSITE" id="PS50144"/>
    </source>
</evidence>
<dbReference type="GO" id="GO:0007165">
    <property type="term" value="P:signal transduction"/>
    <property type="evidence" value="ECO:0007669"/>
    <property type="project" value="InterPro"/>
</dbReference>
<dbReference type="SMART" id="SM00061">
    <property type="entry name" value="MATH"/>
    <property type="match status" value="1"/>
</dbReference>
<comment type="similarity">
    <text evidence="7">Belongs to the TNF receptor-associated factor family.</text>
</comment>
<keyword evidence="3 7" id="KW-0479">Metal-binding</keyword>
<dbReference type="PROSITE" id="PS50144">
    <property type="entry name" value="MATH"/>
    <property type="match status" value="1"/>
</dbReference>
<feature type="zinc finger region" description="TRAF-type" evidence="8">
    <location>
        <begin position="122"/>
        <end position="174"/>
    </location>
</feature>
<dbReference type="FunFam" id="3.30.40.10:FF:000610">
    <property type="entry name" value="TNF receptor-associated factor"/>
    <property type="match status" value="1"/>
</dbReference>
<feature type="domain" description="MATH" evidence="10">
    <location>
        <begin position="327"/>
        <end position="485"/>
    </location>
</feature>
<evidence type="ECO:0000256" key="5">
    <source>
        <dbReference type="ARBA" id="ARBA00022771"/>
    </source>
</evidence>
<dbReference type="Proteomes" id="UP000261540">
    <property type="component" value="Unplaced"/>
</dbReference>
<reference evidence="12" key="2">
    <citation type="submission" date="2025-09" db="UniProtKB">
        <authorList>
            <consortium name="Ensembl"/>
        </authorList>
    </citation>
    <scope>IDENTIFICATION</scope>
</reference>
<dbReference type="GO" id="GO:0005737">
    <property type="term" value="C:cytoplasm"/>
    <property type="evidence" value="ECO:0007669"/>
    <property type="project" value="UniProtKB-SubCell"/>
</dbReference>
<evidence type="ECO:0000256" key="2">
    <source>
        <dbReference type="ARBA" id="ARBA00022490"/>
    </source>
</evidence>
<dbReference type="PANTHER" id="PTHR10131">
    <property type="entry name" value="TNF RECEPTOR ASSOCIATED FACTOR"/>
    <property type="match status" value="1"/>
</dbReference>
<dbReference type="Ensembl" id="ENSPKIT00000014443.1">
    <property type="protein sequence ID" value="ENSPKIP00000033553.1"/>
    <property type="gene ID" value="ENSPKIG00000013217.1"/>
</dbReference>
<sequence>MFQRASYTHTHTCDPYPRPLWPSDIPRPRTGAADPRIEHPLHPQRGGLSLDRAGEAAAGISGLGGEGLLLKGRPLRADSVTALHVCSELSLGYKLHRLVSCSPALCIPIASSSSSSSVPQGHFSTCSYNVIPCPNRCATKLTRRELPAHLQHDCTKRQVRCEHCGDDFTGAAYEEHQGVCPQESVYCENKCGARLARRLLGRHGATECPKRTLPCRHCGKGFVWDTLQNHQYQCPQFLVSCPHQCGAVSLTREELTAHVRDGCNTSQVICPFREAGCKHRGPKVAMSRHLEDMAKAHLNLMCGMVNRQRQEILELRREVEEMSAGRCGAFLWKVADYTRQFQEARRHSNSECLSPTFCSHRYGYRLQASAFLDGNGSGEGSFLSLYIRVLPGEYDNLLEWPFPGRVTFSLLDQSDPSFSKPQHIIETFNPDPSWKNFQRPRAGRPTCDPTDESALGFGYPKFISHEEIRKRNYIRDDAIFLKVSVDIPQKIIA</sequence>
<evidence type="ECO:0000313" key="12">
    <source>
        <dbReference type="Ensembl" id="ENSPKIP00000033553.1"/>
    </source>
</evidence>
<feature type="domain" description="TRAF-type" evidence="11">
    <location>
        <begin position="230"/>
        <end position="286"/>
    </location>
</feature>